<keyword evidence="1" id="KW-0732">Signal</keyword>
<accession>A0A1M5EAQ7</accession>
<evidence type="ECO:0000313" key="4">
    <source>
        <dbReference type="Proteomes" id="UP000183987"/>
    </source>
</evidence>
<evidence type="ECO:0000313" key="3">
    <source>
        <dbReference type="EMBL" id="SHF76151.1"/>
    </source>
</evidence>
<dbReference type="SUPFAM" id="SSF50199">
    <property type="entry name" value="Staphylococcal nuclease"/>
    <property type="match status" value="1"/>
</dbReference>
<gene>
    <name evidence="3" type="ORF">SAMN05444339_11214</name>
</gene>
<dbReference type="Gene3D" id="2.40.50.90">
    <property type="match status" value="1"/>
</dbReference>
<dbReference type="AlphaFoldDB" id="A0A1M5EAQ7"/>
<organism evidence="3 4">
    <name type="scientific">Loktanella atrilutea</name>
    <dbReference type="NCBI Taxonomy" id="366533"/>
    <lineage>
        <taxon>Bacteria</taxon>
        <taxon>Pseudomonadati</taxon>
        <taxon>Pseudomonadota</taxon>
        <taxon>Alphaproteobacteria</taxon>
        <taxon>Rhodobacterales</taxon>
        <taxon>Roseobacteraceae</taxon>
        <taxon>Loktanella</taxon>
    </lineage>
</organism>
<keyword evidence="4" id="KW-1185">Reference proteome</keyword>
<proteinExistence type="predicted"/>
<dbReference type="PROSITE" id="PS50830">
    <property type="entry name" value="TNASE_3"/>
    <property type="match status" value="1"/>
</dbReference>
<dbReference type="RefSeq" id="WP_084114523.1">
    <property type="nucleotide sequence ID" value="NZ_FQUE01000012.1"/>
</dbReference>
<sequence>MLKTLAICVLLWPVAATAELIPASSIYVVDGDTIDVQGDRFRLVGFDTPETYRPKCDFELALGRAATSRLRNLLDGVQRVDLVVLPGRDRYDRGLARLIVQQVDVADTLVSERLARRYDGGKRSGWCK</sequence>
<protein>
    <submittedName>
        <fullName evidence="3">Nuclease homologue</fullName>
    </submittedName>
</protein>
<dbReference type="STRING" id="366533.SAMN05444339_11214"/>
<evidence type="ECO:0000256" key="1">
    <source>
        <dbReference type="SAM" id="SignalP"/>
    </source>
</evidence>
<dbReference type="EMBL" id="FQUE01000012">
    <property type="protein sequence ID" value="SHF76151.1"/>
    <property type="molecule type" value="Genomic_DNA"/>
</dbReference>
<feature type="chain" id="PRO_5012183455" evidence="1">
    <location>
        <begin position="19"/>
        <end position="128"/>
    </location>
</feature>
<feature type="signal peptide" evidence="1">
    <location>
        <begin position="1"/>
        <end position="18"/>
    </location>
</feature>
<reference evidence="4" key="1">
    <citation type="submission" date="2016-11" db="EMBL/GenBank/DDBJ databases">
        <authorList>
            <person name="Varghese N."/>
            <person name="Submissions S."/>
        </authorList>
    </citation>
    <scope>NUCLEOTIDE SEQUENCE [LARGE SCALE GENOMIC DNA]</scope>
    <source>
        <strain evidence="4">DSM 29326</strain>
    </source>
</reference>
<feature type="domain" description="TNase-like" evidence="2">
    <location>
        <begin position="19"/>
        <end position="128"/>
    </location>
</feature>
<dbReference type="Pfam" id="PF00565">
    <property type="entry name" value="SNase"/>
    <property type="match status" value="1"/>
</dbReference>
<dbReference type="OrthoDB" id="9792155at2"/>
<dbReference type="SMART" id="SM00318">
    <property type="entry name" value="SNc"/>
    <property type="match status" value="1"/>
</dbReference>
<evidence type="ECO:0000259" key="2">
    <source>
        <dbReference type="PROSITE" id="PS50830"/>
    </source>
</evidence>
<name>A0A1M5EAQ7_LOKAT</name>
<dbReference type="Proteomes" id="UP000183987">
    <property type="component" value="Unassembled WGS sequence"/>
</dbReference>
<dbReference type="InterPro" id="IPR035437">
    <property type="entry name" value="SNase_OB-fold_sf"/>
</dbReference>
<dbReference type="InterPro" id="IPR016071">
    <property type="entry name" value="Staphylococal_nuclease_OB-fold"/>
</dbReference>